<proteinExistence type="predicted"/>
<accession>A0ABU5IA49</accession>
<evidence type="ECO:0008006" key="3">
    <source>
        <dbReference type="Google" id="ProtNLM"/>
    </source>
</evidence>
<dbReference type="EMBL" id="JAXOJX010000005">
    <property type="protein sequence ID" value="MDZ5455981.1"/>
    <property type="molecule type" value="Genomic_DNA"/>
</dbReference>
<reference evidence="1 2" key="1">
    <citation type="submission" date="2023-11" db="EMBL/GenBank/DDBJ databases">
        <title>Draft genome of Azohydromonas lata strain H1 (DSM1123), a polyhydroxyalkanoate producer.</title>
        <authorList>
            <person name="Traversa D."/>
            <person name="D'Addabbo P."/>
            <person name="Pazzani C."/>
            <person name="Manzari C."/>
            <person name="Chiara M."/>
            <person name="Scrascia M."/>
        </authorList>
    </citation>
    <scope>NUCLEOTIDE SEQUENCE [LARGE SCALE GENOMIC DNA]</scope>
    <source>
        <strain evidence="1 2">H1</strain>
    </source>
</reference>
<organism evidence="1 2">
    <name type="scientific">Azohydromonas lata</name>
    <dbReference type="NCBI Taxonomy" id="45677"/>
    <lineage>
        <taxon>Bacteria</taxon>
        <taxon>Pseudomonadati</taxon>
        <taxon>Pseudomonadota</taxon>
        <taxon>Betaproteobacteria</taxon>
        <taxon>Burkholderiales</taxon>
        <taxon>Sphaerotilaceae</taxon>
        <taxon>Azohydromonas</taxon>
    </lineage>
</organism>
<comment type="caution">
    <text evidence="1">The sequence shown here is derived from an EMBL/GenBank/DDBJ whole genome shotgun (WGS) entry which is preliminary data.</text>
</comment>
<name>A0ABU5IA49_9BURK</name>
<dbReference type="Proteomes" id="UP001293718">
    <property type="component" value="Unassembled WGS sequence"/>
</dbReference>
<evidence type="ECO:0000313" key="2">
    <source>
        <dbReference type="Proteomes" id="UP001293718"/>
    </source>
</evidence>
<evidence type="ECO:0000313" key="1">
    <source>
        <dbReference type="EMBL" id="MDZ5455981.1"/>
    </source>
</evidence>
<gene>
    <name evidence="1" type="ORF">SM757_05295</name>
</gene>
<protein>
    <recommendedName>
        <fullName evidence="3">NodB homology domain-containing protein</fullName>
    </recommendedName>
</protein>
<dbReference type="RefSeq" id="WP_322464665.1">
    <property type="nucleotide sequence ID" value="NZ_JAXOJX010000005.1"/>
</dbReference>
<sequence>MNSDQKIYQAVPIKLLVEGNFAPRLLAALKDLLPLSVVVSRFSSQMSTGMSGVLTSDRSVCKNSTLLSTDTLVLPSTAPDNILRGPLKIEFSDLDQVPWPFRGRELESEVSVLPVQLKLDSDEIVLARCDGQPIWTMANRHGMAIFRSAFPLLDIAEGGSFSLAFSDQFFVQNLPLLHLLRRIGSAAIGDVPPLRAAFMFDDPNLHWPTYGRVDYREVVTRSRKNNYHVSFATIPLDTWYTHRSTAEIFKQNPDAISLLVHGNNHSKNELARQHLASDRTALVSQALERIVKLEQSTGLGVCRVMVPPHGGCSADMLGALAQGGFEGACISAGSLMAHNPQASWISTLGFLPAENIEGCTVLPRAAFTGRARNAALICAYLGRPIVLRGHQDDLKNGIELLDELAGFVNGLGPVNWTKLSSLMRMSFTQRHEGQICYLTPLAPRVDFEVPATAQHLVITPPPWARDGGCRINFAGGSVRVCAGESWSLVGREGRRIQVVHETATTPVKPLRAARTPASLIVRRLLTEGRDRFLPA</sequence>
<keyword evidence="2" id="KW-1185">Reference proteome</keyword>